<organism evidence="2">
    <name type="scientific">Metalysinibacillus saudimassiliensis</name>
    <dbReference type="NCBI Taxonomy" id="1461583"/>
    <lineage>
        <taxon>Bacteria</taxon>
        <taxon>Bacillati</taxon>
        <taxon>Bacillota</taxon>
        <taxon>Bacilli</taxon>
        <taxon>Bacillales</taxon>
        <taxon>Caryophanaceae</taxon>
        <taxon>Metalysinibacillus</taxon>
    </lineage>
</organism>
<dbReference type="InterPro" id="IPR002734">
    <property type="entry name" value="RibDG_C"/>
</dbReference>
<dbReference type="Pfam" id="PF01872">
    <property type="entry name" value="RibD_C"/>
    <property type="match status" value="1"/>
</dbReference>
<dbReference type="InterPro" id="IPR050765">
    <property type="entry name" value="Riboflavin_Biosynth_HTPR"/>
</dbReference>
<proteinExistence type="predicted"/>
<protein>
    <submittedName>
        <fullName evidence="2">Dihydrofolate reductase</fullName>
    </submittedName>
</protein>
<gene>
    <name evidence="2" type="primary">folA</name>
    <name evidence="2" type="ORF">BN1050_00584</name>
</gene>
<evidence type="ECO:0000259" key="1">
    <source>
        <dbReference type="Pfam" id="PF01872"/>
    </source>
</evidence>
<dbReference type="PATRIC" id="fig|1461583.4.peg.556"/>
<dbReference type="InterPro" id="IPR024072">
    <property type="entry name" value="DHFR-like_dom_sf"/>
</dbReference>
<dbReference type="GO" id="GO:0008703">
    <property type="term" value="F:5-amino-6-(5-phosphoribosylamino)uracil reductase activity"/>
    <property type="evidence" value="ECO:0007669"/>
    <property type="project" value="InterPro"/>
</dbReference>
<dbReference type="SUPFAM" id="SSF53597">
    <property type="entry name" value="Dihydrofolate reductase-like"/>
    <property type="match status" value="1"/>
</dbReference>
<dbReference type="Gene3D" id="3.40.430.10">
    <property type="entry name" value="Dihydrofolate Reductase, subunit A"/>
    <property type="match status" value="1"/>
</dbReference>
<feature type="domain" description="Bacterial bifunctional deaminase-reductase C-terminal" evidence="1">
    <location>
        <begin position="2"/>
        <end position="165"/>
    </location>
</feature>
<evidence type="ECO:0000313" key="2">
    <source>
        <dbReference type="EMBL" id="CEA00364.1"/>
    </source>
</evidence>
<name>A0A078M278_9BACL</name>
<dbReference type="GO" id="GO:0009231">
    <property type="term" value="P:riboflavin biosynthetic process"/>
    <property type="evidence" value="ECO:0007669"/>
    <property type="project" value="InterPro"/>
</dbReference>
<dbReference type="PANTHER" id="PTHR38011:SF11">
    <property type="entry name" value="2,5-DIAMINO-6-RIBOSYLAMINO-4(3H)-PYRIMIDINONE 5'-PHOSPHATE REDUCTASE"/>
    <property type="match status" value="1"/>
</dbReference>
<sequence>MRKLIVYMATSLDGYIADNKGSYDWLAENLRELDLTTFHASVDTVLLGRVTHDQIVNEIERQHHPYPNVQSYVFTRSERENTESITYTHASVCDVVRELKTQDGKDIWLLGGTALVGQLQRENLIDEYHITTLPVLLGDGVPLFSKQKEAKQLGLNEVIVRGSKVITKYCVK</sequence>
<dbReference type="PANTHER" id="PTHR38011">
    <property type="entry name" value="DIHYDROFOLATE REDUCTASE FAMILY PROTEIN (AFU_ORTHOLOGUE AFUA_8G06820)"/>
    <property type="match status" value="1"/>
</dbReference>
<dbReference type="EMBL" id="LN483073">
    <property type="protein sequence ID" value="CEA00364.1"/>
    <property type="molecule type" value="Genomic_DNA"/>
</dbReference>
<dbReference type="HOGENOM" id="CLU_043966_4_3_9"/>
<reference evidence="2" key="1">
    <citation type="submission" date="2014-07" db="EMBL/GenBank/DDBJ databases">
        <authorList>
            <person name="Urmite Genomes Urmite Genomes"/>
        </authorList>
    </citation>
    <scope>NUCLEOTIDE SEQUENCE</scope>
    <source>
        <strain evidence="2">13S34_air</strain>
    </source>
</reference>
<accession>A0A078M278</accession>
<dbReference type="AlphaFoldDB" id="A0A078M278"/>